<dbReference type="EnsemblPlants" id="ORGLA04G0137700.1">
    <property type="protein sequence ID" value="ORGLA04G0137700.1"/>
    <property type="gene ID" value="ORGLA04G0137700"/>
</dbReference>
<evidence type="ECO:0000313" key="3">
    <source>
        <dbReference type="Proteomes" id="UP000007306"/>
    </source>
</evidence>
<feature type="transmembrane region" description="Helical" evidence="1">
    <location>
        <begin position="44"/>
        <end position="67"/>
    </location>
</feature>
<dbReference type="AlphaFoldDB" id="I1PMF8"/>
<keyword evidence="1" id="KW-1133">Transmembrane helix</keyword>
<dbReference type="OMA" id="TFIVIID"/>
<dbReference type="RefSeq" id="XP_052151851.1">
    <property type="nucleotide sequence ID" value="XM_052295891.1"/>
</dbReference>
<accession>I1PMF8</accession>
<reference evidence="2" key="1">
    <citation type="submission" date="2015-06" db="UniProtKB">
        <authorList>
            <consortium name="EnsemblPlants"/>
        </authorList>
    </citation>
    <scope>IDENTIFICATION</scope>
</reference>
<evidence type="ECO:0000256" key="1">
    <source>
        <dbReference type="SAM" id="Phobius"/>
    </source>
</evidence>
<feature type="transmembrane region" description="Helical" evidence="1">
    <location>
        <begin position="6"/>
        <end position="24"/>
    </location>
</feature>
<organism evidence="2 3">
    <name type="scientific">Oryza glaberrima</name>
    <name type="common">African rice</name>
    <dbReference type="NCBI Taxonomy" id="4538"/>
    <lineage>
        <taxon>Eukaryota</taxon>
        <taxon>Viridiplantae</taxon>
        <taxon>Streptophyta</taxon>
        <taxon>Embryophyta</taxon>
        <taxon>Tracheophyta</taxon>
        <taxon>Spermatophyta</taxon>
        <taxon>Magnoliopsida</taxon>
        <taxon>Liliopsida</taxon>
        <taxon>Poales</taxon>
        <taxon>Poaceae</taxon>
        <taxon>BOP clade</taxon>
        <taxon>Oryzoideae</taxon>
        <taxon>Oryzeae</taxon>
        <taxon>Oryzinae</taxon>
        <taxon>Oryza</taxon>
    </lineage>
</organism>
<dbReference type="Gramene" id="ORGLA04G0137700.1">
    <property type="protein sequence ID" value="ORGLA04G0137700.1"/>
    <property type="gene ID" value="ORGLA04G0137700"/>
</dbReference>
<dbReference type="PANTHER" id="PTHR31446">
    <property type="entry name" value="ACID PHOSPHATASE/VANADIUM-DEPENDENT HALOPEROXIDASE-RELATED PROTEIN"/>
    <property type="match status" value="1"/>
</dbReference>
<keyword evidence="1" id="KW-0812">Transmembrane</keyword>
<keyword evidence="3" id="KW-1185">Reference proteome</keyword>
<proteinExistence type="predicted"/>
<dbReference type="HOGENOM" id="CLU_073969_1_1_1"/>
<name>I1PMF8_ORYGL</name>
<dbReference type="eggNOG" id="ENOG502RZ3E">
    <property type="taxonomic scope" value="Eukaryota"/>
</dbReference>
<keyword evidence="1" id="KW-0472">Membrane</keyword>
<dbReference type="KEGG" id="ogl:127770223"/>
<dbReference type="PANTHER" id="PTHR31446:SF8">
    <property type="entry name" value="OS04G0486900 PROTEIN"/>
    <property type="match status" value="1"/>
</dbReference>
<reference evidence="2 3" key="2">
    <citation type="submission" date="2018-04" db="EMBL/GenBank/DDBJ databases">
        <title>OglaRS2 (Oryza glaberrima Reference Sequence Version 2).</title>
        <authorList>
            <person name="Zhang J."/>
            <person name="Kudrna D."/>
            <person name="Lee S."/>
            <person name="Talag J."/>
            <person name="Rajasekar S."/>
            <person name="Wing R.A."/>
        </authorList>
    </citation>
    <scope>NUCLEOTIDE SEQUENCE [LARGE SCALE GENOMIC DNA]</scope>
    <source>
        <strain evidence="2 3">cv. IRGC 96717</strain>
    </source>
</reference>
<dbReference type="InterPro" id="IPR003832">
    <property type="entry name" value="DUF212"/>
</dbReference>
<sequence>MAAAAAAAAVNYPLVAALVAFALAQSSKFFTTWFKEKRWDARQLIASGGMPSSHSATVTALAVAIGIQEGYRSATFATSVIIACVVMHDAFGVRLHAGKQAEVLNQIVYELPEEHPLSETKPLREILGHTVPQVVAGCILGILIAVVMRLALWSS</sequence>
<gene>
    <name evidence="2" type="primary">LOC127770223</name>
</gene>
<protein>
    <recommendedName>
        <fullName evidence="4">Phosphatidic acid phosphatase type 2/haloperoxidase domain-containing protein</fullName>
    </recommendedName>
</protein>
<dbReference type="GeneID" id="127770223"/>
<dbReference type="Proteomes" id="UP000007306">
    <property type="component" value="Chromosome 4"/>
</dbReference>
<feature type="transmembrane region" description="Helical" evidence="1">
    <location>
        <begin position="134"/>
        <end position="152"/>
    </location>
</feature>
<dbReference type="Pfam" id="PF02681">
    <property type="entry name" value="DUF212"/>
    <property type="match status" value="1"/>
</dbReference>
<evidence type="ECO:0008006" key="4">
    <source>
        <dbReference type="Google" id="ProtNLM"/>
    </source>
</evidence>
<evidence type="ECO:0000313" key="2">
    <source>
        <dbReference type="EnsemblPlants" id="ORGLA04G0137700.1"/>
    </source>
</evidence>